<name>A0A5N5WZP5_9EURO</name>
<feature type="chain" id="PRO_5024928624" evidence="1">
    <location>
        <begin position="19"/>
        <end position="114"/>
    </location>
</feature>
<evidence type="ECO:0000256" key="1">
    <source>
        <dbReference type="SAM" id="SignalP"/>
    </source>
</evidence>
<evidence type="ECO:0000313" key="2">
    <source>
        <dbReference type="EMBL" id="KAB8072610.1"/>
    </source>
</evidence>
<feature type="signal peptide" evidence="1">
    <location>
        <begin position="1"/>
        <end position="18"/>
    </location>
</feature>
<dbReference type="OrthoDB" id="4472767at2759"/>
<gene>
    <name evidence="2" type="ORF">BDV29DRAFT_158388</name>
</gene>
<keyword evidence="1" id="KW-0732">Signal</keyword>
<dbReference type="AlphaFoldDB" id="A0A5N5WZP5"/>
<sequence>MKFTAILGLVSTASLALSEVVDKRDAGEGDLVTRAATTGCVILDNNAGKSQYMYLKVCEWDGKTNRDKDSGIFSQYAGPVYISSFACAPVTAKMGQSSSSLYIDYKSEYIFACT</sequence>
<evidence type="ECO:0000313" key="3">
    <source>
        <dbReference type="Proteomes" id="UP000326565"/>
    </source>
</evidence>
<dbReference type="EMBL" id="ML732243">
    <property type="protein sequence ID" value="KAB8072610.1"/>
    <property type="molecule type" value="Genomic_DNA"/>
</dbReference>
<proteinExistence type="predicted"/>
<protein>
    <submittedName>
        <fullName evidence="2">Uncharacterized protein</fullName>
    </submittedName>
</protein>
<keyword evidence="3" id="KW-1185">Reference proteome</keyword>
<dbReference type="Proteomes" id="UP000326565">
    <property type="component" value="Unassembled WGS sequence"/>
</dbReference>
<organism evidence="2 3">
    <name type="scientific">Aspergillus leporis</name>
    <dbReference type="NCBI Taxonomy" id="41062"/>
    <lineage>
        <taxon>Eukaryota</taxon>
        <taxon>Fungi</taxon>
        <taxon>Dikarya</taxon>
        <taxon>Ascomycota</taxon>
        <taxon>Pezizomycotina</taxon>
        <taxon>Eurotiomycetes</taxon>
        <taxon>Eurotiomycetidae</taxon>
        <taxon>Eurotiales</taxon>
        <taxon>Aspergillaceae</taxon>
        <taxon>Aspergillus</taxon>
        <taxon>Aspergillus subgen. Circumdati</taxon>
    </lineage>
</organism>
<reference evidence="2 3" key="1">
    <citation type="submission" date="2019-04" db="EMBL/GenBank/DDBJ databases">
        <title>Friends and foes A comparative genomics study of 23 Aspergillus species from section Flavi.</title>
        <authorList>
            <consortium name="DOE Joint Genome Institute"/>
            <person name="Kjaerbolling I."/>
            <person name="Vesth T."/>
            <person name="Frisvad J.C."/>
            <person name="Nybo J.L."/>
            <person name="Theobald S."/>
            <person name="Kildgaard S."/>
            <person name="Isbrandt T."/>
            <person name="Kuo A."/>
            <person name="Sato A."/>
            <person name="Lyhne E.K."/>
            <person name="Kogle M.E."/>
            <person name="Wiebenga A."/>
            <person name="Kun R.S."/>
            <person name="Lubbers R.J."/>
            <person name="Makela M.R."/>
            <person name="Barry K."/>
            <person name="Chovatia M."/>
            <person name="Clum A."/>
            <person name="Daum C."/>
            <person name="Haridas S."/>
            <person name="He G."/>
            <person name="LaButti K."/>
            <person name="Lipzen A."/>
            <person name="Mondo S."/>
            <person name="Riley R."/>
            <person name="Salamov A."/>
            <person name="Simmons B.A."/>
            <person name="Magnuson J.K."/>
            <person name="Henrissat B."/>
            <person name="Mortensen U.H."/>
            <person name="Larsen T.O."/>
            <person name="Devries R.P."/>
            <person name="Grigoriev I.V."/>
            <person name="Machida M."/>
            <person name="Baker S.E."/>
            <person name="Andersen M.R."/>
        </authorList>
    </citation>
    <scope>NUCLEOTIDE SEQUENCE [LARGE SCALE GENOMIC DNA]</scope>
    <source>
        <strain evidence="2 3">CBS 151.66</strain>
    </source>
</reference>
<accession>A0A5N5WZP5</accession>